<dbReference type="InterPro" id="IPR001461">
    <property type="entry name" value="Aspartic_peptidase_A1"/>
</dbReference>
<reference evidence="4" key="2">
    <citation type="submission" date="2025-08" db="UniProtKB">
        <authorList>
            <consortium name="Ensembl"/>
        </authorList>
    </citation>
    <scope>IDENTIFICATION</scope>
</reference>
<evidence type="ECO:0000259" key="3">
    <source>
        <dbReference type="PROSITE" id="PS51767"/>
    </source>
</evidence>
<dbReference type="PANTHER" id="PTHR47966:SF51">
    <property type="entry name" value="BETA-SITE APP-CLEAVING ENZYME, ISOFORM A-RELATED"/>
    <property type="match status" value="1"/>
</dbReference>
<protein>
    <recommendedName>
        <fullName evidence="3">Peptidase A1 domain-containing protein</fullName>
    </recommendedName>
</protein>
<dbReference type="InterPro" id="IPR021109">
    <property type="entry name" value="Peptidase_aspartic_dom_sf"/>
</dbReference>
<dbReference type="Ensembl" id="ENSDCDT00010061554.1">
    <property type="protein sequence ID" value="ENSDCDP00010051110.1"/>
    <property type="gene ID" value="ENSDCDG00010030157.1"/>
</dbReference>
<evidence type="ECO:0000313" key="4">
    <source>
        <dbReference type="Ensembl" id="ENSDCDP00010051110.1"/>
    </source>
</evidence>
<sequence length="79" mass="8969">MRICYILLLTYFATSDLQTAYFGKIGVGTPPQDFYVHFDTGSSTLWVNSVFCSSDACSKWFHTDSWSALRRVSRPYLAA</sequence>
<reference evidence="4" key="3">
    <citation type="submission" date="2025-09" db="UniProtKB">
        <authorList>
            <consortium name="Ensembl"/>
        </authorList>
    </citation>
    <scope>IDENTIFICATION</scope>
</reference>
<dbReference type="SUPFAM" id="SSF50630">
    <property type="entry name" value="Acid proteases"/>
    <property type="match status" value="1"/>
</dbReference>
<comment type="similarity">
    <text evidence="1">Belongs to the peptidase A1 family.</text>
</comment>
<dbReference type="GeneTree" id="ENSGT00940000178804"/>
<evidence type="ECO:0000256" key="2">
    <source>
        <dbReference type="SAM" id="SignalP"/>
    </source>
</evidence>
<dbReference type="PROSITE" id="PS51767">
    <property type="entry name" value="PEPTIDASE_A1"/>
    <property type="match status" value="1"/>
</dbReference>
<dbReference type="Proteomes" id="UP000694580">
    <property type="component" value="Chromosome 9"/>
</dbReference>
<proteinExistence type="inferred from homology"/>
<feature type="domain" description="Peptidase A1" evidence="3">
    <location>
        <begin position="21"/>
        <end position="79"/>
    </location>
</feature>
<accession>A0AAY4E0K0</accession>
<dbReference type="PANTHER" id="PTHR47966">
    <property type="entry name" value="BETA-SITE APP-CLEAVING ENZYME, ISOFORM A-RELATED"/>
    <property type="match status" value="1"/>
</dbReference>
<dbReference type="Gene3D" id="2.40.70.10">
    <property type="entry name" value="Acid Proteases"/>
    <property type="match status" value="1"/>
</dbReference>
<keyword evidence="2" id="KW-0732">Signal</keyword>
<dbReference type="InterPro" id="IPR033121">
    <property type="entry name" value="PEPTIDASE_A1"/>
</dbReference>
<keyword evidence="5" id="KW-1185">Reference proteome</keyword>
<dbReference type="GO" id="GO:0006508">
    <property type="term" value="P:proteolysis"/>
    <property type="evidence" value="ECO:0007669"/>
    <property type="project" value="InterPro"/>
</dbReference>
<reference evidence="4 5" key="1">
    <citation type="submission" date="2020-06" db="EMBL/GenBank/DDBJ databases">
        <authorList>
            <consortium name="Wellcome Sanger Institute Data Sharing"/>
        </authorList>
    </citation>
    <scope>NUCLEOTIDE SEQUENCE [LARGE SCALE GENOMIC DNA]</scope>
</reference>
<evidence type="ECO:0000313" key="5">
    <source>
        <dbReference type="Proteomes" id="UP000694580"/>
    </source>
</evidence>
<dbReference type="GO" id="GO:0004190">
    <property type="term" value="F:aspartic-type endopeptidase activity"/>
    <property type="evidence" value="ECO:0007669"/>
    <property type="project" value="InterPro"/>
</dbReference>
<dbReference type="Pfam" id="PF00026">
    <property type="entry name" value="Asp"/>
    <property type="match status" value="1"/>
</dbReference>
<organism evidence="4 5">
    <name type="scientific">Denticeps clupeoides</name>
    <name type="common">denticle herring</name>
    <dbReference type="NCBI Taxonomy" id="299321"/>
    <lineage>
        <taxon>Eukaryota</taxon>
        <taxon>Metazoa</taxon>
        <taxon>Chordata</taxon>
        <taxon>Craniata</taxon>
        <taxon>Vertebrata</taxon>
        <taxon>Euteleostomi</taxon>
        <taxon>Actinopterygii</taxon>
        <taxon>Neopterygii</taxon>
        <taxon>Teleostei</taxon>
        <taxon>Clupei</taxon>
        <taxon>Clupeiformes</taxon>
        <taxon>Denticipitoidei</taxon>
        <taxon>Denticipitidae</taxon>
        <taxon>Denticeps</taxon>
    </lineage>
</organism>
<evidence type="ECO:0000256" key="1">
    <source>
        <dbReference type="ARBA" id="ARBA00007447"/>
    </source>
</evidence>
<feature type="chain" id="PRO_5044300742" description="Peptidase A1 domain-containing protein" evidence="2">
    <location>
        <begin position="20"/>
        <end position="79"/>
    </location>
</feature>
<name>A0AAY4E0K0_9TELE</name>
<dbReference type="AlphaFoldDB" id="A0AAY4E0K0"/>
<feature type="signal peptide" evidence="2">
    <location>
        <begin position="1"/>
        <end position="19"/>
    </location>
</feature>